<sequence length="281" mass="32047">MKLLTFKQHNHIYWGVKKDEKIYYSEQLISYFPTLLSVIENINYMNLEQDLNRYVNLDEVQLLPPYIPNKNIMCIGKNYREHAMEMTKNDPKSVPEHPVIFTKSPSTVVGHGDMIESHSNVTEQIDYEGELAVIIGKRGRNIKRQEALDYIFGYTILNDVTARDLQKRHQQFYRGKSLDTFAPMGPFVVTRDDISDVQSLSVKTYVNDELRQDGNTTDMIFPVDQLVEALSQGMTLEPGDIIATGTPSGVGKGFNPPKFLRSGDRVRIEVEGIGELENKVD</sequence>
<dbReference type="PANTHER" id="PTHR11820">
    <property type="entry name" value="ACYLPYRUVASE"/>
    <property type="match status" value="1"/>
</dbReference>
<dbReference type="InterPro" id="IPR036663">
    <property type="entry name" value="Fumarylacetoacetase_C_sf"/>
</dbReference>
<dbReference type="SUPFAM" id="SSF56529">
    <property type="entry name" value="FAH"/>
    <property type="match status" value="1"/>
</dbReference>
<dbReference type="RefSeq" id="WP_093856898.1">
    <property type="nucleotide sequence ID" value="NZ_BJVZ01000015.1"/>
</dbReference>
<dbReference type="GO" id="GO:0046872">
    <property type="term" value="F:metal ion binding"/>
    <property type="evidence" value="ECO:0007669"/>
    <property type="project" value="UniProtKB-KW"/>
</dbReference>
<comment type="similarity">
    <text evidence="1">Belongs to the FAH family.</text>
</comment>
<proteinExistence type="inferred from homology"/>
<dbReference type="Gene3D" id="3.90.850.10">
    <property type="entry name" value="Fumarylacetoacetase-like, C-terminal domain"/>
    <property type="match status" value="1"/>
</dbReference>
<dbReference type="STRING" id="237069.SAMN05216498_2484"/>
<evidence type="ECO:0000256" key="2">
    <source>
        <dbReference type="ARBA" id="ARBA00022723"/>
    </source>
</evidence>
<protein>
    <submittedName>
        <fullName evidence="4">2-keto-4-pentenoate hydratase/2-oxohepta-3-ene-1,7-dioic acid hydratase (Catechol pathway)</fullName>
    </submittedName>
</protein>
<evidence type="ECO:0000259" key="3">
    <source>
        <dbReference type="Pfam" id="PF01557"/>
    </source>
</evidence>
<dbReference type="AlphaFoldDB" id="A0A1H0C2C9"/>
<accession>A0A1H0C2C9</accession>
<dbReference type="GO" id="GO:0019752">
    <property type="term" value="P:carboxylic acid metabolic process"/>
    <property type="evidence" value="ECO:0007669"/>
    <property type="project" value="UniProtKB-ARBA"/>
</dbReference>
<keyword evidence="2" id="KW-0479">Metal-binding</keyword>
<dbReference type="EMBL" id="FNIG01000005">
    <property type="protein sequence ID" value="SDN52068.1"/>
    <property type="molecule type" value="Genomic_DNA"/>
</dbReference>
<dbReference type="Pfam" id="PF01557">
    <property type="entry name" value="FAA_hydrolase"/>
    <property type="match status" value="1"/>
</dbReference>
<dbReference type="GO" id="GO:0016853">
    <property type="term" value="F:isomerase activity"/>
    <property type="evidence" value="ECO:0007669"/>
    <property type="project" value="UniProtKB-ARBA"/>
</dbReference>
<feature type="domain" description="Fumarylacetoacetase-like C-terminal" evidence="3">
    <location>
        <begin position="72"/>
        <end position="280"/>
    </location>
</feature>
<evidence type="ECO:0000313" key="5">
    <source>
        <dbReference type="Proteomes" id="UP000199334"/>
    </source>
</evidence>
<gene>
    <name evidence="4" type="ORF">SAMN05216498_2484</name>
</gene>
<keyword evidence="5" id="KW-1185">Reference proteome</keyword>
<dbReference type="InterPro" id="IPR011234">
    <property type="entry name" value="Fumarylacetoacetase-like_C"/>
</dbReference>
<organism evidence="4 5">
    <name type="scientific">Tenuibacillus multivorans</name>
    <dbReference type="NCBI Taxonomy" id="237069"/>
    <lineage>
        <taxon>Bacteria</taxon>
        <taxon>Bacillati</taxon>
        <taxon>Bacillota</taxon>
        <taxon>Bacilli</taxon>
        <taxon>Bacillales</taxon>
        <taxon>Bacillaceae</taxon>
        <taxon>Tenuibacillus</taxon>
    </lineage>
</organism>
<evidence type="ECO:0000256" key="1">
    <source>
        <dbReference type="ARBA" id="ARBA00010211"/>
    </source>
</evidence>
<dbReference type="GO" id="GO:0018773">
    <property type="term" value="F:acetylpyruvate hydrolase activity"/>
    <property type="evidence" value="ECO:0007669"/>
    <property type="project" value="TreeGrafter"/>
</dbReference>
<name>A0A1H0C2C9_9BACI</name>
<evidence type="ECO:0000313" key="4">
    <source>
        <dbReference type="EMBL" id="SDN52068.1"/>
    </source>
</evidence>
<dbReference type="Proteomes" id="UP000199334">
    <property type="component" value="Unassembled WGS sequence"/>
</dbReference>
<dbReference type="FunFam" id="3.90.850.10:FF:000002">
    <property type="entry name" value="2-hydroxyhepta-2,4-diene-1,7-dioate isomerase"/>
    <property type="match status" value="1"/>
</dbReference>
<dbReference type="OrthoDB" id="9805307at2"/>
<reference evidence="4 5" key="1">
    <citation type="submission" date="2016-10" db="EMBL/GenBank/DDBJ databases">
        <authorList>
            <person name="de Groot N.N."/>
        </authorList>
    </citation>
    <scope>NUCLEOTIDE SEQUENCE [LARGE SCALE GENOMIC DNA]</scope>
    <source>
        <strain evidence="4 5">CGMCC 1.3442</strain>
    </source>
</reference>
<dbReference type="PANTHER" id="PTHR11820:SF7">
    <property type="entry name" value="ACYLPYRUVASE FAHD1, MITOCHONDRIAL"/>
    <property type="match status" value="1"/>
</dbReference>